<comment type="subcellular location">
    <subcellularLocation>
        <location evidence="1">Membrane</location>
    </subcellularLocation>
</comment>
<dbReference type="Proteomes" id="UP000626370">
    <property type="component" value="Unassembled WGS sequence"/>
</dbReference>
<dbReference type="Gene3D" id="3.30.450.20">
    <property type="entry name" value="PAS domain"/>
    <property type="match status" value="1"/>
</dbReference>
<dbReference type="EMBL" id="BNAH01000005">
    <property type="protein sequence ID" value="GHE86308.1"/>
    <property type="molecule type" value="Genomic_DNA"/>
</dbReference>
<keyword evidence="5" id="KW-0812">Transmembrane</keyword>
<keyword evidence="5" id="KW-0472">Membrane</keyword>
<dbReference type="PROSITE" id="PS50885">
    <property type="entry name" value="HAMP"/>
    <property type="match status" value="1"/>
</dbReference>
<evidence type="ECO:0000256" key="4">
    <source>
        <dbReference type="PROSITE-ProRule" id="PRU00284"/>
    </source>
</evidence>
<feature type="domain" description="HAMP" evidence="7">
    <location>
        <begin position="372"/>
        <end position="426"/>
    </location>
</feature>
<dbReference type="Pfam" id="PF22673">
    <property type="entry name" value="MCP-like_PDC_1"/>
    <property type="match status" value="1"/>
</dbReference>
<dbReference type="Pfam" id="PF00015">
    <property type="entry name" value="MCPsignal"/>
    <property type="match status" value="1"/>
</dbReference>
<feature type="transmembrane region" description="Helical" evidence="5">
    <location>
        <begin position="348"/>
        <end position="371"/>
    </location>
</feature>
<accession>A0ABQ3ILE9</accession>
<evidence type="ECO:0000256" key="5">
    <source>
        <dbReference type="SAM" id="Phobius"/>
    </source>
</evidence>
<sequence length="703" mass="76374">MLNAKASIKLKLTIAFVCLILFCVSLLSYIAVYTLKSTTSEQSDIVESQLKKSVVKTLQLAGESSGKQISALLDENFSTTIGFAQVLQDSALPNETFSRSQVKNISKSFLASNKQISALYAQFEPDGYDNKDSENIGNFEHSSDVGTLETYWLWENGTPIFQETQETESKYITTLNENGIRESEWYLCSMDSLKPCALDPYLYEIEPGKSELMTSLTSPILVNGKFIGMVGVDINLPIIQQWLVELAKNLFDGQASVSLVSQKQLIVGSSNYQNNIGKNINAFSNTLKGVLDSKQDFNIDGNEWTVKIPIVIKKADTLWHLIISLPKTTALAPVTFLNEQAEISLTNGLIQIVIASIVLILISIVLGVWLANSISHSIKTVSGSIDNLSSNEGDLTQIVEVKSHQELIFLAQHLNTFINKLATIISSLKGISSDFVDQFQELEGKAVKIGEDTLEQQTNLESVATAINEMSATAMEVASLAANTASQADQEIGNLSVTQTTLQNSVKEVHLLADDITKTSAQISQVATRSQNVSGIISTIQSIAEQTNLLALNAAIEAARAGEQGRGFAVVADEVRTLAARTQTSTQEISDLIGHLQSDVDIAVTNLNEIQSAVSNTVEKTNDSYHKLSETMQGIESINSSVAQVATAAEEQSTVSEELNERVTLISDGSLQLSELGIEINKLSQSAKQLIDTMNAQLNKFVV</sequence>
<dbReference type="SUPFAM" id="SSF58104">
    <property type="entry name" value="Methyl-accepting chemotaxis protein (MCP) signaling domain"/>
    <property type="match status" value="1"/>
</dbReference>
<evidence type="ECO:0000256" key="2">
    <source>
        <dbReference type="ARBA" id="ARBA00023224"/>
    </source>
</evidence>
<dbReference type="RefSeq" id="WP_189377584.1">
    <property type="nucleotide sequence ID" value="NZ_BNAH01000005.1"/>
</dbReference>
<dbReference type="InterPro" id="IPR004089">
    <property type="entry name" value="MCPsignal_dom"/>
</dbReference>
<dbReference type="Gene3D" id="6.10.340.10">
    <property type="match status" value="1"/>
</dbReference>
<feature type="transmembrane region" description="Helical" evidence="5">
    <location>
        <begin position="12"/>
        <end position="35"/>
    </location>
</feature>
<comment type="caution">
    <text evidence="8">The sequence shown here is derived from an EMBL/GenBank/DDBJ whole genome shotgun (WGS) entry which is preliminary data.</text>
</comment>
<dbReference type="PANTHER" id="PTHR32089">
    <property type="entry name" value="METHYL-ACCEPTING CHEMOTAXIS PROTEIN MCPB"/>
    <property type="match status" value="1"/>
</dbReference>
<evidence type="ECO:0000259" key="6">
    <source>
        <dbReference type="PROSITE" id="PS50111"/>
    </source>
</evidence>
<dbReference type="SMART" id="SM00283">
    <property type="entry name" value="MA"/>
    <property type="match status" value="1"/>
</dbReference>
<organism evidence="8 9">
    <name type="scientific">Thalassotalea profundi</name>
    <dbReference type="NCBI Taxonomy" id="2036687"/>
    <lineage>
        <taxon>Bacteria</taxon>
        <taxon>Pseudomonadati</taxon>
        <taxon>Pseudomonadota</taxon>
        <taxon>Gammaproteobacteria</taxon>
        <taxon>Alteromonadales</taxon>
        <taxon>Colwelliaceae</taxon>
        <taxon>Thalassotalea</taxon>
    </lineage>
</organism>
<dbReference type="Pfam" id="PF00672">
    <property type="entry name" value="HAMP"/>
    <property type="match status" value="1"/>
</dbReference>
<dbReference type="CDD" id="cd11386">
    <property type="entry name" value="MCP_signal"/>
    <property type="match status" value="1"/>
</dbReference>
<evidence type="ECO:0000256" key="3">
    <source>
        <dbReference type="ARBA" id="ARBA00029447"/>
    </source>
</evidence>
<dbReference type="InterPro" id="IPR003660">
    <property type="entry name" value="HAMP_dom"/>
</dbReference>
<name>A0ABQ3ILE9_9GAMM</name>
<evidence type="ECO:0000256" key="1">
    <source>
        <dbReference type="ARBA" id="ARBA00004370"/>
    </source>
</evidence>
<keyword evidence="9" id="KW-1185">Reference proteome</keyword>
<dbReference type="PANTHER" id="PTHR32089:SF117">
    <property type="entry name" value="METHYL ACCEPTING SENSORY TRANSDUCER WITH CACHE_1 SMALL MOLECULE BINDING DOMAIN"/>
    <property type="match status" value="1"/>
</dbReference>
<dbReference type="Gene3D" id="1.10.287.950">
    <property type="entry name" value="Methyl-accepting chemotaxis protein"/>
    <property type="match status" value="1"/>
</dbReference>
<dbReference type="PROSITE" id="PS50111">
    <property type="entry name" value="CHEMOTAXIS_TRANSDUC_2"/>
    <property type="match status" value="1"/>
</dbReference>
<gene>
    <name evidence="8" type="ORF">GCM10011501_14300</name>
</gene>
<keyword evidence="5" id="KW-1133">Transmembrane helix</keyword>
<protein>
    <submittedName>
        <fullName evidence="8">Methyl-accepting chemotaxis protein</fullName>
    </submittedName>
</protein>
<reference evidence="9" key="1">
    <citation type="journal article" date="2019" name="Int. J. Syst. Evol. Microbiol.">
        <title>The Global Catalogue of Microorganisms (GCM) 10K type strain sequencing project: providing services to taxonomists for standard genome sequencing and annotation.</title>
        <authorList>
            <consortium name="The Broad Institute Genomics Platform"/>
            <consortium name="The Broad Institute Genome Sequencing Center for Infectious Disease"/>
            <person name="Wu L."/>
            <person name="Ma J."/>
        </authorList>
    </citation>
    <scope>NUCLEOTIDE SEQUENCE [LARGE SCALE GENOMIC DNA]</scope>
    <source>
        <strain evidence="9">CGMCC 1.15922</strain>
    </source>
</reference>
<dbReference type="SMART" id="SM00304">
    <property type="entry name" value="HAMP"/>
    <property type="match status" value="2"/>
</dbReference>
<evidence type="ECO:0000313" key="8">
    <source>
        <dbReference type="EMBL" id="GHE86308.1"/>
    </source>
</evidence>
<keyword evidence="2 4" id="KW-0807">Transducer</keyword>
<evidence type="ECO:0000313" key="9">
    <source>
        <dbReference type="Proteomes" id="UP000626370"/>
    </source>
</evidence>
<dbReference type="CDD" id="cd12913">
    <property type="entry name" value="PDC1_MCP_like"/>
    <property type="match status" value="1"/>
</dbReference>
<feature type="domain" description="Methyl-accepting transducer" evidence="6">
    <location>
        <begin position="431"/>
        <end position="667"/>
    </location>
</feature>
<proteinExistence type="inferred from homology"/>
<comment type="similarity">
    <text evidence="3">Belongs to the methyl-accepting chemotaxis (MCP) protein family.</text>
</comment>
<evidence type="ECO:0000259" key="7">
    <source>
        <dbReference type="PROSITE" id="PS50885"/>
    </source>
</evidence>